<evidence type="ECO:0000256" key="2">
    <source>
        <dbReference type="ARBA" id="ARBA00022692"/>
    </source>
</evidence>
<reference evidence="8" key="1">
    <citation type="submission" date="2019-03" db="EMBL/GenBank/DDBJ databases">
        <authorList>
            <person name="Hao L."/>
        </authorList>
    </citation>
    <scope>NUCLEOTIDE SEQUENCE</scope>
</reference>
<dbReference type="EMBL" id="CAADRN010000299">
    <property type="protein sequence ID" value="VFU17626.1"/>
    <property type="molecule type" value="Genomic_DNA"/>
</dbReference>
<sequence length="259" mass="27576">MVDLNAADLTELLREVHGKIVQTGAGDRELNTLGARVEALPLNANERLTHLVSNPTLAMVLLMIGIYGLIIGFYSPGFFLPEVLGAIGLILGLYGLGLFQGNLVAGLLILLGVGLLVAELFTPAYGILGVGGLTSVILGILFFPTEPLMPPAWFSAFKAVAIGVGIAGALFVAVVVVGLARLRRYKPVHGEAEFSGTVAVVMQKLDPEGLVKVKGEIWQAVSKDGYTIEEGERVRVYERQGITLLVGCPEKNERGKTKQ</sequence>
<name>A0A485MAI2_9ZZZZ</name>
<dbReference type="InterPro" id="IPR012340">
    <property type="entry name" value="NA-bd_OB-fold"/>
</dbReference>
<evidence type="ECO:0000256" key="3">
    <source>
        <dbReference type="ARBA" id="ARBA00022989"/>
    </source>
</evidence>
<dbReference type="InterPro" id="IPR052165">
    <property type="entry name" value="Membrane_assoc_protease"/>
</dbReference>
<dbReference type="Pfam" id="PF01957">
    <property type="entry name" value="NfeD"/>
    <property type="match status" value="1"/>
</dbReference>
<protein>
    <submittedName>
        <fullName evidence="8">Uncharacterized protein</fullName>
    </submittedName>
</protein>
<organism evidence="8">
    <name type="scientific">anaerobic digester metagenome</name>
    <dbReference type="NCBI Taxonomy" id="1263854"/>
    <lineage>
        <taxon>unclassified sequences</taxon>
        <taxon>metagenomes</taxon>
        <taxon>ecological metagenomes</taxon>
    </lineage>
</organism>
<evidence type="ECO:0000256" key="4">
    <source>
        <dbReference type="ARBA" id="ARBA00023136"/>
    </source>
</evidence>
<evidence type="ECO:0000256" key="1">
    <source>
        <dbReference type="ARBA" id="ARBA00004141"/>
    </source>
</evidence>
<feature type="transmembrane region" description="Helical" evidence="5">
    <location>
        <begin position="56"/>
        <end position="74"/>
    </location>
</feature>
<dbReference type="Gene3D" id="2.40.50.140">
    <property type="entry name" value="Nucleic acid-binding proteins"/>
    <property type="match status" value="1"/>
</dbReference>
<keyword evidence="3 5" id="KW-1133">Transmembrane helix</keyword>
<dbReference type="InterPro" id="IPR056739">
    <property type="entry name" value="NfeD_membrane"/>
</dbReference>
<gene>
    <name evidence="8" type="ORF">SCFA_3680001</name>
</gene>
<feature type="transmembrane region" description="Helical" evidence="5">
    <location>
        <begin position="86"/>
        <end position="117"/>
    </location>
</feature>
<dbReference type="PANTHER" id="PTHR33507:SF4">
    <property type="entry name" value="NODULATION COMPETITIVENESS PROTEIN NFED"/>
    <property type="match status" value="1"/>
</dbReference>
<dbReference type="Pfam" id="PF24961">
    <property type="entry name" value="NfeD_membrane"/>
    <property type="match status" value="1"/>
</dbReference>
<feature type="domain" description="NfeD integral membrane" evidence="7">
    <location>
        <begin position="57"/>
        <end position="176"/>
    </location>
</feature>
<evidence type="ECO:0000259" key="7">
    <source>
        <dbReference type="Pfam" id="PF24961"/>
    </source>
</evidence>
<evidence type="ECO:0000313" key="8">
    <source>
        <dbReference type="EMBL" id="VFU17626.1"/>
    </source>
</evidence>
<dbReference type="AlphaFoldDB" id="A0A485MAI2"/>
<comment type="subcellular location">
    <subcellularLocation>
        <location evidence="1">Membrane</location>
        <topology evidence="1">Multi-pass membrane protein</topology>
    </subcellularLocation>
</comment>
<feature type="transmembrane region" description="Helical" evidence="5">
    <location>
        <begin position="156"/>
        <end position="180"/>
    </location>
</feature>
<evidence type="ECO:0000259" key="6">
    <source>
        <dbReference type="Pfam" id="PF01957"/>
    </source>
</evidence>
<keyword evidence="2 5" id="KW-0812">Transmembrane</keyword>
<keyword evidence="4 5" id="KW-0472">Membrane</keyword>
<dbReference type="InterPro" id="IPR002810">
    <property type="entry name" value="NfeD-like_C"/>
</dbReference>
<feature type="domain" description="NfeD-like C-terminal" evidence="6">
    <location>
        <begin position="195"/>
        <end position="246"/>
    </location>
</feature>
<proteinExistence type="predicted"/>
<feature type="transmembrane region" description="Helical" evidence="5">
    <location>
        <begin position="124"/>
        <end position="144"/>
    </location>
</feature>
<dbReference type="PANTHER" id="PTHR33507">
    <property type="entry name" value="INNER MEMBRANE PROTEIN YBBJ"/>
    <property type="match status" value="1"/>
</dbReference>
<dbReference type="GO" id="GO:0016020">
    <property type="term" value="C:membrane"/>
    <property type="evidence" value="ECO:0007669"/>
    <property type="project" value="UniProtKB-SubCell"/>
</dbReference>
<dbReference type="SUPFAM" id="SSF141322">
    <property type="entry name" value="NfeD domain-like"/>
    <property type="match status" value="1"/>
</dbReference>
<accession>A0A485MAI2</accession>
<evidence type="ECO:0000256" key="5">
    <source>
        <dbReference type="SAM" id="Phobius"/>
    </source>
</evidence>